<comment type="caution">
    <text evidence="9">The sequence shown here is derived from an EMBL/GenBank/DDBJ whole genome shotgun (WGS) entry which is preliminary data.</text>
</comment>
<dbReference type="PANTHER" id="PTHR24291:SF50">
    <property type="entry name" value="BIFUNCTIONAL ALBAFLAVENONE MONOOXYGENASE_TERPENE SYNTHASE"/>
    <property type="match status" value="1"/>
</dbReference>
<dbReference type="Gene3D" id="1.10.630.10">
    <property type="entry name" value="Cytochrome P450"/>
    <property type="match status" value="1"/>
</dbReference>
<dbReference type="InterPro" id="IPR002401">
    <property type="entry name" value="Cyt_P450_E_grp-I"/>
</dbReference>
<dbReference type="PROSITE" id="PS00086">
    <property type="entry name" value="CYTOCHROME_P450"/>
    <property type="match status" value="1"/>
</dbReference>
<dbReference type="Proteomes" id="UP000773614">
    <property type="component" value="Unassembled WGS sequence"/>
</dbReference>
<evidence type="ECO:0000256" key="7">
    <source>
        <dbReference type="PIRSR" id="PIRSR602401-1"/>
    </source>
</evidence>
<dbReference type="Pfam" id="PF00067">
    <property type="entry name" value="p450"/>
    <property type="match status" value="1"/>
</dbReference>
<evidence type="ECO:0000313" key="9">
    <source>
        <dbReference type="EMBL" id="MYZ47924.1"/>
    </source>
</evidence>
<dbReference type="SUPFAM" id="SSF48264">
    <property type="entry name" value="Cytochrome P450"/>
    <property type="match status" value="1"/>
</dbReference>
<keyword evidence="3 7" id="KW-0479">Metal-binding</keyword>
<keyword evidence="10" id="KW-1185">Reference proteome</keyword>
<dbReference type="GO" id="GO:0016705">
    <property type="term" value="F:oxidoreductase activity, acting on paired donors, with incorporation or reduction of molecular oxygen"/>
    <property type="evidence" value="ECO:0007669"/>
    <property type="project" value="InterPro"/>
</dbReference>
<dbReference type="InterPro" id="IPR017972">
    <property type="entry name" value="Cyt_P450_CS"/>
</dbReference>
<dbReference type="GO" id="GO:0004497">
    <property type="term" value="F:monooxygenase activity"/>
    <property type="evidence" value="ECO:0007669"/>
    <property type="project" value="UniProtKB-KW"/>
</dbReference>
<name>A0A964T4W5_9HYPH</name>
<gene>
    <name evidence="9" type="ORF">E4O86_09395</name>
</gene>
<evidence type="ECO:0000256" key="2">
    <source>
        <dbReference type="ARBA" id="ARBA00022617"/>
    </source>
</evidence>
<dbReference type="PRINTS" id="PR00463">
    <property type="entry name" value="EP450I"/>
</dbReference>
<evidence type="ECO:0000256" key="4">
    <source>
        <dbReference type="ARBA" id="ARBA00023002"/>
    </source>
</evidence>
<dbReference type="PRINTS" id="PR00385">
    <property type="entry name" value="P450"/>
</dbReference>
<evidence type="ECO:0000256" key="1">
    <source>
        <dbReference type="ARBA" id="ARBA00010617"/>
    </source>
</evidence>
<dbReference type="EMBL" id="SPKJ01000024">
    <property type="protein sequence ID" value="MYZ47924.1"/>
    <property type="molecule type" value="Genomic_DNA"/>
</dbReference>
<dbReference type="GO" id="GO:0020037">
    <property type="term" value="F:heme binding"/>
    <property type="evidence" value="ECO:0007669"/>
    <property type="project" value="InterPro"/>
</dbReference>
<dbReference type="PANTHER" id="PTHR24291">
    <property type="entry name" value="CYTOCHROME P450 FAMILY 4"/>
    <property type="match status" value="1"/>
</dbReference>
<reference evidence="9" key="1">
    <citation type="submission" date="2019-03" db="EMBL/GenBank/DDBJ databases">
        <title>Afifella sp. nov., isolated from activated sludge.</title>
        <authorList>
            <person name="Li Q."/>
            <person name="Liu Y."/>
        </authorList>
    </citation>
    <scope>NUCLEOTIDE SEQUENCE</scope>
    <source>
        <strain evidence="9">L72</strain>
    </source>
</reference>
<proteinExistence type="inferred from homology"/>
<protein>
    <submittedName>
        <fullName evidence="9">Cytochrome P450</fullName>
    </submittedName>
</protein>
<keyword evidence="6 8" id="KW-0503">Monooxygenase</keyword>
<sequence>MTEFCPPKPPAQERKLSLLARLGKVRHSALSVVYERSYGMRMGRIWTPLRSVYFVNEAELIDRVLVTDAEHFPKSDSMGRMLDSLIGNGIFIANGEAWRRQRRMLNPAFEAARVQDVFTLMRDAVDAMADRLGRAAPGEPVAIDVETTHVTADIIFRTIFSRPFQRHEAELIFRSFGKFQELAYVQGLWAMAGLPALIFPGYWRAARAGRVIRRLLEQAIDERLAARAAGAPVPGRDILASLLDAQDPETGKRFSRRELVDEVGVLFLAGHETSASALAWALYLIAMRPDVQDRLHREAAAAFGDRKPEFSDMRKLRFARDVFRETLRLYPPVYLYGRDATRRETMRDKVLPPRSVVMIAPWMLHRHRRLWDRPDVFDPDRFQRAETKESVRCAYLPFSAGPRVCLGASFAMQEAVLIIAALCRDFRFAPVEGHVPEPIGRLTLRSANGIRLTVRRRDGAAATDAG</sequence>
<evidence type="ECO:0000313" key="10">
    <source>
        <dbReference type="Proteomes" id="UP000773614"/>
    </source>
</evidence>
<evidence type="ECO:0000256" key="3">
    <source>
        <dbReference type="ARBA" id="ARBA00022723"/>
    </source>
</evidence>
<keyword evidence="4 8" id="KW-0560">Oxidoreductase</keyword>
<dbReference type="InterPro" id="IPR001128">
    <property type="entry name" value="Cyt_P450"/>
</dbReference>
<dbReference type="GO" id="GO:0005506">
    <property type="term" value="F:iron ion binding"/>
    <property type="evidence" value="ECO:0007669"/>
    <property type="project" value="InterPro"/>
</dbReference>
<organism evidence="9 10">
    <name type="scientific">Propylenella binzhouense</name>
    <dbReference type="NCBI Taxonomy" id="2555902"/>
    <lineage>
        <taxon>Bacteria</taxon>
        <taxon>Pseudomonadati</taxon>
        <taxon>Pseudomonadota</taxon>
        <taxon>Alphaproteobacteria</taxon>
        <taxon>Hyphomicrobiales</taxon>
        <taxon>Propylenellaceae</taxon>
        <taxon>Propylenella</taxon>
    </lineage>
</organism>
<dbReference type="RefSeq" id="WP_161140273.1">
    <property type="nucleotide sequence ID" value="NZ_SPKJ01000024.1"/>
</dbReference>
<keyword evidence="2 7" id="KW-0349">Heme</keyword>
<accession>A0A964T4W5</accession>
<dbReference type="OrthoDB" id="9764248at2"/>
<dbReference type="AlphaFoldDB" id="A0A964T4W5"/>
<evidence type="ECO:0000256" key="5">
    <source>
        <dbReference type="ARBA" id="ARBA00023004"/>
    </source>
</evidence>
<evidence type="ECO:0000256" key="6">
    <source>
        <dbReference type="ARBA" id="ARBA00023033"/>
    </source>
</evidence>
<comment type="similarity">
    <text evidence="1 8">Belongs to the cytochrome P450 family.</text>
</comment>
<feature type="binding site" description="axial binding residue" evidence="7">
    <location>
        <position position="405"/>
    </location>
    <ligand>
        <name>heme</name>
        <dbReference type="ChEBI" id="CHEBI:30413"/>
    </ligand>
    <ligandPart>
        <name>Fe</name>
        <dbReference type="ChEBI" id="CHEBI:18248"/>
    </ligandPart>
</feature>
<comment type="cofactor">
    <cofactor evidence="7">
        <name>heme</name>
        <dbReference type="ChEBI" id="CHEBI:30413"/>
    </cofactor>
</comment>
<dbReference type="InterPro" id="IPR036396">
    <property type="entry name" value="Cyt_P450_sf"/>
</dbReference>
<evidence type="ECO:0000256" key="8">
    <source>
        <dbReference type="RuleBase" id="RU000461"/>
    </source>
</evidence>
<keyword evidence="5 7" id="KW-0408">Iron</keyword>
<dbReference type="InterPro" id="IPR050196">
    <property type="entry name" value="Cytochrome_P450_Monoox"/>
</dbReference>